<dbReference type="GO" id="GO:0010468">
    <property type="term" value="P:regulation of gene expression"/>
    <property type="evidence" value="ECO:0007669"/>
    <property type="project" value="InterPro"/>
</dbReference>
<evidence type="ECO:0000256" key="1">
    <source>
        <dbReference type="SAM" id="MobiDB-lite"/>
    </source>
</evidence>
<dbReference type="CDD" id="cd10910">
    <property type="entry name" value="PIN_limkain_b1_N_like"/>
    <property type="match status" value="1"/>
</dbReference>
<dbReference type="Proteomes" id="UP000326939">
    <property type="component" value="Chromosome 13"/>
</dbReference>
<dbReference type="PANTHER" id="PTHR14379">
    <property type="entry name" value="LIMKAIN B LKAP"/>
    <property type="match status" value="1"/>
</dbReference>
<dbReference type="Gene3D" id="3.40.50.1010">
    <property type="entry name" value="5'-nuclease"/>
    <property type="match status" value="1"/>
</dbReference>
<organism evidence="4 5">
    <name type="scientific">Salix brachista</name>
    <dbReference type="NCBI Taxonomy" id="2182728"/>
    <lineage>
        <taxon>Eukaryota</taxon>
        <taxon>Viridiplantae</taxon>
        <taxon>Streptophyta</taxon>
        <taxon>Embryophyta</taxon>
        <taxon>Tracheophyta</taxon>
        <taxon>Spermatophyta</taxon>
        <taxon>Magnoliopsida</taxon>
        <taxon>eudicotyledons</taxon>
        <taxon>Gunneridae</taxon>
        <taxon>Pentapetalae</taxon>
        <taxon>rosids</taxon>
        <taxon>fabids</taxon>
        <taxon>Malpighiales</taxon>
        <taxon>Salicaceae</taxon>
        <taxon>Saliceae</taxon>
        <taxon>Salix</taxon>
    </lineage>
</organism>
<dbReference type="GO" id="GO:0004540">
    <property type="term" value="F:RNA nuclease activity"/>
    <property type="evidence" value="ECO:0007669"/>
    <property type="project" value="InterPro"/>
</dbReference>
<feature type="region of interest" description="Disordered" evidence="1">
    <location>
        <begin position="148"/>
        <end position="216"/>
    </location>
</feature>
<dbReference type="AlphaFoldDB" id="A0A5N5KFM2"/>
<keyword evidence="2" id="KW-0812">Transmembrane</keyword>
<feature type="transmembrane region" description="Helical" evidence="2">
    <location>
        <begin position="44"/>
        <end position="68"/>
    </location>
</feature>
<reference evidence="5" key="1">
    <citation type="journal article" date="2019" name="Gigascience">
        <title>De novo genome assembly of the endangered Acer yangbiense, a plant species with extremely small populations endemic to Yunnan Province, China.</title>
        <authorList>
            <person name="Yang J."/>
            <person name="Wariss H.M."/>
            <person name="Tao L."/>
            <person name="Zhang R."/>
            <person name="Yun Q."/>
            <person name="Hollingsworth P."/>
            <person name="Dao Z."/>
            <person name="Luo G."/>
            <person name="Guo H."/>
            <person name="Ma Y."/>
            <person name="Sun W."/>
        </authorList>
    </citation>
    <scope>NUCLEOTIDE SEQUENCE [LARGE SCALE GENOMIC DNA]</scope>
    <source>
        <strain evidence="5">cv. br00</strain>
    </source>
</reference>
<sequence length="316" mass="34020">MNYCGPVSISAYGDTHGINSAAQQALSSTGVSLNHVPAAKKDRILVTVLAFLGVVLIDFVTGLCNLCVKDASDKKILVDMMFWAVDNPAPANYLLISGDRDFSNALHQLRMRRYNILLAQPKTASAPLVAAAKSVWLWRSLSAGGRPLAGGELQQPGSKMKEPVDSFSEKPHVANQNSPSTARGNRRGGVQGNQSQTNTPFYPSAPPPMPARRDGTSFTTAAAFGNWSNFGHPASSSRQRRNPGLKHDPKNKPGSKNKKKSKGENSIGFCAGKGPGPSQSKKKPVSENSERSCEGKGLELFISYTAICVLFWWFLC</sequence>
<gene>
    <name evidence="4" type="ORF">DKX38_019189</name>
</gene>
<feature type="compositionally biased region" description="Basic and acidic residues" evidence="1">
    <location>
        <begin position="159"/>
        <end position="172"/>
    </location>
</feature>
<name>A0A5N5KFM2_9ROSI</name>
<accession>A0A5N5KFM2</accession>
<dbReference type="EMBL" id="VDCV01000013">
    <property type="protein sequence ID" value="KAB5529108.1"/>
    <property type="molecule type" value="Genomic_DNA"/>
</dbReference>
<feature type="transmembrane region" description="Helical" evidence="2">
    <location>
        <begin position="298"/>
        <end position="315"/>
    </location>
</feature>
<keyword evidence="2" id="KW-1133">Transmembrane helix</keyword>
<feature type="region of interest" description="Disordered" evidence="1">
    <location>
        <begin position="229"/>
        <end position="290"/>
    </location>
</feature>
<evidence type="ECO:0000313" key="4">
    <source>
        <dbReference type="EMBL" id="KAB5529108.1"/>
    </source>
</evidence>
<dbReference type="PANTHER" id="PTHR14379:SF3">
    <property type="entry name" value="MEIOSIS REGULATOR AND MRNA STABILITY FACTOR 1"/>
    <property type="match status" value="1"/>
</dbReference>
<dbReference type="InterPro" id="IPR021139">
    <property type="entry name" value="NYN"/>
</dbReference>
<dbReference type="Pfam" id="PF01936">
    <property type="entry name" value="NYN"/>
    <property type="match status" value="1"/>
</dbReference>
<evidence type="ECO:0000313" key="5">
    <source>
        <dbReference type="Proteomes" id="UP000326939"/>
    </source>
</evidence>
<dbReference type="GO" id="GO:0005777">
    <property type="term" value="C:peroxisome"/>
    <property type="evidence" value="ECO:0007669"/>
    <property type="project" value="InterPro"/>
</dbReference>
<feature type="domain" description="NYN" evidence="3">
    <location>
        <begin position="5"/>
        <end position="133"/>
    </location>
</feature>
<comment type="caution">
    <text evidence="4">The sequence shown here is derived from an EMBL/GenBank/DDBJ whole genome shotgun (WGS) entry which is preliminary data.</text>
</comment>
<dbReference type="InterPro" id="IPR024768">
    <property type="entry name" value="Marf1"/>
</dbReference>
<evidence type="ECO:0000259" key="3">
    <source>
        <dbReference type="Pfam" id="PF01936"/>
    </source>
</evidence>
<protein>
    <recommendedName>
        <fullName evidence="3">NYN domain-containing protein</fullName>
    </recommendedName>
</protein>
<keyword evidence="5" id="KW-1185">Reference proteome</keyword>
<keyword evidence="2" id="KW-0472">Membrane</keyword>
<proteinExistence type="predicted"/>
<evidence type="ECO:0000256" key="2">
    <source>
        <dbReference type="SAM" id="Phobius"/>
    </source>
</evidence>